<evidence type="ECO:0000313" key="2">
    <source>
        <dbReference type="EMBL" id="POS82212.1"/>
    </source>
</evidence>
<feature type="region of interest" description="Disordered" evidence="1">
    <location>
        <begin position="59"/>
        <end position="79"/>
    </location>
</feature>
<organism evidence="2 3">
    <name type="scientific">Erysiphe pulchra</name>
    <dbReference type="NCBI Taxonomy" id="225359"/>
    <lineage>
        <taxon>Eukaryota</taxon>
        <taxon>Fungi</taxon>
        <taxon>Dikarya</taxon>
        <taxon>Ascomycota</taxon>
        <taxon>Pezizomycotina</taxon>
        <taxon>Leotiomycetes</taxon>
        <taxon>Erysiphales</taxon>
        <taxon>Erysiphaceae</taxon>
        <taxon>Erysiphe</taxon>
    </lineage>
</organism>
<dbReference type="Proteomes" id="UP000237438">
    <property type="component" value="Unassembled WGS sequence"/>
</dbReference>
<evidence type="ECO:0000256" key="1">
    <source>
        <dbReference type="SAM" id="MobiDB-lite"/>
    </source>
</evidence>
<evidence type="ECO:0000313" key="3">
    <source>
        <dbReference type="Proteomes" id="UP000237438"/>
    </source>
</evidence>
<gene>
    <name evidence="2" type="ORF">EPUL_004623</name>
</gene>
<dbReference type="STRING" id="225359.A0A2S4PJI2"/>
<proteinExistence type="predicted"/>
<comment type="caution">
    <text evidence="2">The sequence shown here is derived from an EMBL/GenBank/DDBJ whole genome shotgun (WGS) entry which is preliminary data.</text>
</comment>
<keyword evidence="3" id="KW-1185">Reference proteome</keyword>
<dbReference type="EMBL" id="PEDP01003646">
    <property type="protein sequence ID" value="POS82212.1"/>
    <property type="molecule type" value="Genomic_DNA"/>
</dbReference>
<accession>A0A2S4PJI2</accession>
<protein>
    <submittedName>
        <fullName evidence="2">Uncharacterized protein</fullName>
    </submittedName>
</protein>
<dbReference type="AlphaFoldDB" id="A0A2S4PJI2"/>
<sequence length="345" mass="39342">MPMEWAEEFPTTEENGFNKISSQKTSVAPLMAAIKGLLDLTNDYLQNLKKDHPVLHDLKSHGKKQRLKASLPRRQSKEDRRVMIRLGSNHEARKSGSFELRQKVQSILPDKSLLSDAFFVLSGYKDTTEKMFGEATVERQETWKTFVIGPIPKTIRNLDCIHNTMEGLLQEELAFVRDMVPILYMGWTRRTQNEEPYGYTRICVPESRADEFLFRLQIFGEAVSVQRICQRNQITVCEKCFGFHATRVCARSKKCETCGADAHNGTCQSGPRCLNCRVLHGSNNFSYPARPRRFNGILKRPTGAQLHHIRTIGGREHAKVNSQKAINPTIDKTSTTETEIFHSSQ</sequence>
<reference evidence="2 3" key="1">
    <citation type="submission" date="2017-10" db="EMBL/GenBank/DDBJ databases">
        <title>Development of genomic resources for the powdery mildew, Erysiphe pulchra.</title>
        <authorList>
            <person name="Wadl P.A."/>
            <person name="Mack B.M."/>
            <person name="Moore G."/>
            <person name="Beltz S.B."/>
        </authorList>
    </citation>
    <scope>NUCLEOTIDE SEQUENCE [LARGE SCALE GENOMIC DNA]</scope>
    <source>
        <strain evidence="2">Cflorida</strain>
    </source>
</reference>
<name>A0A2S4PJI2_9PEZI</name>